<dbReference type="RefSeq" id="WP_257820406.1">
    <property type="nucleotide sequence ID" value="NZ_JABXYM010000001.1"/>
</dbReference>
<keyword evidence="2" id="KW-0969">Cilium</keyword>
<dbReference type="Proteomes" id="UP001057753">
    <property type="component" value="Unassembled WGS sequence"/>
</dbReference>
<name>A0A9Q4B0A2_SALAG</name>
<evidence type="ECO:0000313" key="3">
    <source>
        <dbReference type="Proteomes" id="UP001057753"/>
    </source>
</evidence>
<keyword evidence="1" id="KW-0812">Transmembrane</keyword>
<reference evidence="2" key="1">
    <citation type="submission" date="2020-06" db="EMBL/GenBank/DDBJ databases">
        <title>Insight into the genomes of haloalkaliphilic bacilli from Kenyan soda lakes.</title>
        <authorList>
            <person name="Mwirichia R."/>
            <person name="Villamizar G.C."/>
            <person name="Poehlein A."/>
            <person name="Mugweru J."/>
            <person name="Kipnyargis A."/>
            <person name="Kiplimo D."/>
            <person name="Orwa P."/>
            <person name="Daniel R."/>
        </authorList>
    </citation>
    <scope>NUCLEOTIDE SEQUENCE</scope>
    <source>
        <strain evidence="2">B1096_S55</strain>
    </source>
</reference>
<dbReference type="AlphaFoldDB" id="A0A9Q4B0A2"/>
<comment type="caution">
    <text evidence="2">The sequence shown here is derived from an EMBL/GenBank/DDBJ whole genome shotgun (WGS) entry which is preliminary data.</text>
</comment>
<dbReference type="EMBL" id="JABXYM010000001">
    <property type="protein sequence ID" value="MCR6095650.1"/>
    <property type="molecule type" value="Genomic_DNA"/>
</dbReference>
<accession>A0A9Q4B0A2</accession>
<protein>
    <submittedName>
        <fullName evidence="2">Flagellar basal body rod protein</fullName>
    </submittedName>
</protein>
<keyword evidence="3" id="KW-1185">Reference proteome</keyword>
<keyword evidence="2" id="KW-0966">Cell projection</keyword>
<keyword evidence="1" id="KW-0472">Membrane</keyword>
<evidence type="ECO:0000256" key="1">
    <source>
        <dbReference type="SAM" id="Phobius"/>
    </source>
</evidence>
<sequence length="113" mass="12584">MKTFLLFIATIIALGILLVNIGPLIMFVVGGFLLYIIFKKFVKAQSTGAKVMWVVLGLIVLSMTISNVFGLIGLVALYVLYQLFKKEKASDHSANHDDPFTNFENQWANITKS</sequence>
<proteinExistence type="predicted"/>
<keyword evidence="2" id="KW-0282">Flagellum</keyword>
<organism evidence="2 3">
    <name type="scientific">Salipaludibacillus agaradhaerens</name>
    <name type="common">Bacillus agaradhaerens</name>
    <dbReference type="NCBI Taxonomy" id="76935"/>
    <lineage>
        <taxon>Bacteria</taxon>
        <taxon>Bacillati</taxon>
        <taxon>Bacillota</taxon>
        <taxon>Bacilli</taxon>
        <taxon>Bacillales</taxon>
        <taxon>Bacillaceae</taxon>
    </lineage>
</organism>
<feature type="transmembrane region" description="Helical" evidence="1">
    <location>
        <begin position="50"/>
        <end position="81"/>
    </location>
</feature>
<keyword evidence="1" id="KW-1133">Transmembrane helix</keyword>
<feature type="transmembrane region" description="Helical" evidence="1">
    <location>
        <begin position="6"/>
        <end position="38"/>
    </location>
</feature>
<gene>
    <name evidence="2" type="ORF">HXA33_03765</name>
</gene>
<evidence type="ECO:0000313" key="2">
    <source>
        <dbReference type="EMBL" id="MCR6095650.1"/>
    </source>
</evidence>